<dbReference type="EMBL" id="JBHUJB010000025">
    <property type="protein sequence ID" value="MFD2158448.1"/>
    <property type="molecule type" value="Genomic_DNA"/>
</dbReference>
<feature type="transmembrane region" description="Helical" evidence="1">
    <location>
        <begin position="377"/>
        <end position="400"/>
    </location>
</feature>
<feature type="transmembrane region" description="Helical" evidence="1">
    <location>
        <begin position="12"/>
        <end position="31"/>
    </location>
</feature>
<comment type="subcellular location">
    <subcellularLocation>
        <location evidence="1">Cell membrane</location>
        <topology evidence="1">Multi-pass membrane protein</topology>
    </subcellularLocation>
</comment>
<keyword evidence="1" id="KW-0472">Membrane</keyword>
<feature type="transmembrane region" description="Helical" evidence="1">
    <location>
        <begin position="218"/>
        <end position="237"/>
    </location>
</feature>
<sequence>MDKHLIEIETFITYTLGILVFFIGMQLTQRIKFLREYNIPEPVTGGIIASLVSLVLYLLVDVELNYNLEFRDILLVYFFTTIGINARFSDLINGGRPLLILLTLTLGYIVIQNIVGVSGAMALGQPKAMGVLTGSASLIGGHGTAIAWSSDIAKEHGISNALEIGVASATMGLVMASLLGGPISKWLIQTFKLKGSSAQSLSVGVSYENENIERITHVSLMQATFAIHIAIIVGFYLNDWVNALGVKLPLFVSCLLVAIFLSNTIPLISKKIAWPARTRAIAVISDFSLGLFIAMSLMGMQLWTIADLASSLLILLAAQAVSAIIFIRFLLFPLMGRDYQASVLSAGFAGFSLGATPTAIANMTAVTKTHGPAPTAFIILPLVGAFFVDLANAFIIRYFLNL</sequence>
<evidence type="ECO:0000256" key="1">
    <source>
        <dbReference type="HAMAP-Rule" id="MF_02062"/>
    </source>
</evidence>
<keyword evidence="1" id="KW-0406">Ion transport</keyword>
<reference evidence="4" key="1">
    <citation type="journal article" date="2019" name="Int. J. Syst. Evol. Microbiol.">
        <title>The Global Catalogue of Microorganisms (GCM) 10K type strain sequencing project: providing services to taxonomists for standard genome sequencing and annotation.</title>
        <authorList>
            <consortium name="The Broad Institute Genomics Platform"/>
            <consortium name="The Broad Institute Genome Sequencing Center for Infectious Disease"/>
            <person name="Wu L."/>
            <person name="Ma J."/>
        </authorList>
    </citation>
    <scope>NUCLEOTIDE SEQUENCE [LARGE SCALE GENOMIC DNA]</scope>
    <source>
        <strain evidence="4">CCUG 57942</strain>
    </source>
</reference>
<feature type="transmembrane region" description="Helical" evidence="1">
    <location>
        <begin position="43"/>
        <end position="60"/>
    </location>
</feature>
<comment type="function">
    <text evidence="1">Catalyzes the sodium-dependent transport of glutamate.</text>
</comment>
<keyword evidence="4" id="KW-1185">Reference proteome</keyword>
<dbReference type="RefSeq" id="WP_377089101.1">
    <property type="nucleotide sequence ID" value="NZ_JBHSJL010000014.1"/>
</dbReference>
<gene>
    <name evidence="3" type="primary">gltS</name>
    <name evidence="3" type="ORF">ACFSW8_06020</name>
</gene>
<dbReference type="HAMAP" id="MF_02062">
    <property type="entry name" value="GltS"/>
    <property type="match status" value="1"/>
</dbReference>
<feature type="transmembrane region" description="Helical" evidence="1">
    <location>
        <begin position="249"/>
        <end position="268"/>
    </location>
</feature>
<feature type="transmembrane region" description="Helical" evidence="1">
    <location>
        <begin position="98"/>
        <end position="123"/>
    </location>
</feature>
<keyword evidence="1" id="KW-0029">Amino-acid transport</keyword>
<dbReference type="PANTHER" id="PTHR36178:SF1">
    <property type="entry name" value="SODIUM_GLUTAMATE SYMPORTER"/>
    <property type="match status" value="1"/>
</dbReference>
<keyword evidence="1" id="KW-1003">Cell membrane</keyword>
<comment type="caution">
    <text evidence="3">The sequence shown here is derived from an EMBL/GenBank/DDBJ whole genome shotgun (WGS) entry which is preliminary data.</text>
</comment>
<keyword evidence="1" id="KW-1133">Transmembrane helix</keyword>
<dbReference type="Proteomes" id="UP001597389">
    <property type="component" value="Unassembled WGS sequence"/>
</dbReference>
<feature type="transmembrane region" description="Helical" evidence="1">
    <location>
        <begin position="66"/>
        <end position="86"/>
    </location>
</feature>
<accession>A0ABW4Z937</accession>
<dbReference type="InterPro" id="IPR004445">
    <property type="entry name" value="GltS"/>
</dbReference>
<keyword evidence="1" id="KW-0813">Transport</keyword>
<feature type="transmembrane region" description="Helical" evidence="1">
    <location>
        <begin position="309"/>
        <end position="331"/>
    </location>
</feature>
<keyword evidence="1" id="KW-0812">Transmembrane</keyword>
<evidence type="ECO:0000313" key="4">
    <source>
        <dbReference type="Proteomes" id="UP001597389"/>
    </source>
</evidence>
<dbReference type="Pfam" id="PF03616">
    <property type="entry name" value="Glt_symporter"/>
    <property type="match status" value="1"/>
</dbReference>
<feature type="transmembrane region" description="Helical" evidence="1">
    <location>
        <begin position="280"/>
        <end position="303"/>
    </location>
</feature>
<name>A0ABW4Z937_9BACT</name>
<keyword evidence="1" id="KW-0739">Sodium transport</keyword>
<dbReference type="PANTHER" id="PTHR36178">
    <property type="entry name" value="SLR0625 PROTEIN"/>
    <property type="match status" value="1"/>
</dbReference>
<keyword evidence="1" id="KW-0915">Sodium</keyword>
<organism evidence="3 4">
    <name type="scientific">Rubritalea tangerina</name>
    <dbReference type="NCBI Taxonomy" id="430798"/>
    <lineage>
        <taxon>Bacteria</taxon>
        <taxon>Pseudomonadati</taxon>
        <taxon>Verrucomicrobiota</taxon>
        <taxon>Verrucomicrobiia</taxon>
        <taxon>Verrucomicrobiales</taxon>
        <taxon>Rubritaleaceae</taxon>
        <taxon>Rubritalea</taxon>
    </lineage>
</organism>
<feature type="transmembrane region" description="Helical" evidence="1">
    <location>
        <begin position="343"/>
        <end position="365"/>
    </location>
</feature>
<evidence type="ECO:0000256" key="2">
    <source>
        <dbReference type="NCBIfam" id="TIGR00210"/>
    </source>
</evidence>
<keyword evidence="1" id="KW-0769">Symport</keyword>
<feature type="transmembrane region" description="Helical" evidence="1">
    <location>
        <begin position="164"/>
        <end position="188"/>
    </location>
</feature>
<evidence type="ECO:0000313" key="3">
    <source>
        <dbReference type="EMBL" id="MFD2158448.1"/>
    </source>
</evidence>
<dbReference type="NCBIfam" id="TIGR00210">
    <property type="entry name" value="gltS"/>
    <property type="match status" value="1"/>
</dbReference>
<protein>
    <recommendedName>
        <fullName evidence="1 2">Sodium/glutamate symporter</fullName>
    </recommendedName>
</protein>
<comment type="similarity">
    <text evidence="1">Belongs to the glutamate:Na(+) symporter (ESS) (TC 2.A.27) family.</text>
</comment>
<proteinExistence type="inferred from homology"/>